<accession>A0AAN4W535</accession>
<dbReference type="GO" id="GO:0003887">
    <property type="term" value="F:DNA-directed DNA polymerase activity"/>
    <property type="evidence" value="ECO:0007669"/>
    <property type="project" value="InterPro"/>
</dbReference>
<feature type="coiled-coil region" evidence="2">
    <location>
        <begin position="329"/>
        <end position="364"/>
    </location>
</feature>
<evidence type="ECO:0000313" key="6">
    <source>
        <dbReference type="Proteomes" id="UP001310022"/>
    </source>
</evidence>
<feature type="domain" description="Initiator Rep protein WH1" evidence="4">
    <location>
        <begin position="13"/>
        <end position="155"/>
    </location>
</feature>
<keyword evidence="2" id="KW-0175">Coiled coil</keyword>
<dbReference type="RefSeq" id="WP_338240069.1">
    <property type="nucleotide sequence ID" value="NZ_BQKE01000010.1"/>
</dbReference>
<dbReference type="GO" id="GO:0006270">
    <property type="term" value="P:DNA replication initiation"/>
    <property type="evidence" value="ECO:0007669"/>
    <property type="project" value="InterPro"/>
</dbReference>
<dbReference type="SUPFAM" id="SSF46785">
    <property type="entry name" value="Winged helix' DNA-binding domain"/>
    <property type="match status" value="2"/>
</dbReference>
<dbReference type="AlphaFoldDB" id="A0AAN4W535"/>
<evidence type="ECO:0000313" key="5">
    <source>
        <dbReference type="EMBL" id="GJM64999.1"/>
    </source>
</evidence>
<dbReference type="Pfam" id="PF21205">
    <property type="entry name" value="Rep3_C"/>
    <property type="match status" value="1"/>
</dbReference>
<dbReference type="InterPro" id="IPR036390">
    <property type="entry name" value="WH_DNA-bd_sf"/>
</dbReference>
<evidence type="ECO:0000256" key="2">
    <source>
        <dbReference type="SAM" id="Coils"/>
    </source>
</evidence>
<proteinExistence type="inferred from homology"/>
<sequence length="484" mass="56764">MIDNQIPDLELSIVKSNKLVETRNHLSVLQQRILAVAFSRLKPQQERFDWMEIPMQALFTSRVGLRQYELVSNALKEMTTLTMDVSAKNGKYWRSVPLLEAEGDEDRRVVRVRFIENARDLLIDIDTAEGYTSYLLGHVWSFKSSHTFRIYELCKQYLSLGKRKVSVVFLRERLGLIIHPVGKKNRNNEILEDADLKKLKTRYPRFNDFETKVLKVAQEEINTTSDILIDYEKVRSGRAIEYIVFKIERNPDYVAENKQVKLKLPKVKPAAKSEQRTLDIPFEEVEKAEKTEKEIYAEQYIANQKGVKNPEAYKMKLMGDDAFHRQFVQDTETQKVQEAEAERVAQEKQRAQELTELEEKWAQEYGENYKKVRVPYCQMVNQKPELIDSFREWYMENGSSTGKREVLERIANRKLESGDWLKFGTYMIATIGTAEEKTWYLSADPRKYVEARREAWRAEQQNTPVKEPIENQAQSPLFTGFEDL</sequence>
<comment type="caution">
    <text evidence="5">The sequence shown here is derived from an EMBL/GenBank/DDBJ whole genome shotgun (WGS) entry which is preliminary data.</text>
</comment>
<reference evidence="5 6" key="1">
    <citation type="submission" date="2021-12" db="EMBL/GenBank/DDBJ databases">
        <title>Genome sequencing of bacteria with rrn-lacking chromosome and rrn-plasmid.</title>
        <authorList>
            <person name="Anda M."/>
            <person name="Iwasaki W."/>
        </authorList>
    </citation>
    <scope>NUCLEOTIDE SEQUENCE [LARGE SCALE GENOMIC DNA]</scope>
    <source>
        <strain evidence="5 6">NBRC 15940</strain>
    </source>
</reference>
<keyword evidence="6" id="KW-1185">Reference proteome</keyword>
<evidence type="ECO:0000259" key="4">
    <source>
        <dbReference type="Pfam" id="PF01051"/>
    </source>
</evidence>
<feature type="region of interest" description="Disordered" evidence="3">
    <location>
        <begin position="457"/>
        <end position="484"/>
    </location>
</feature>
<evidence type="ECO:0000256" key="1">
    <source>
        <dbReference type="ARBA" id="ARBA00038283"/>
    </source>
</evidence>
<evidence type="ECO:0000256" key="3">
    <source>
        <dbReference type="SAM" id="MobiDB-lite"/>
    </source>
</evidence>
<organism evidence="5 6">
    <name type="scientific">Persicobacter diffluens</name>
    <dbReference type="NCBI Taxonomy" id="981"/>
    <lineage>
        <taxon>Bacteria</taxon>
        <taxon>Pseudomonadati</taxon>
        <taxon>Bacteroidota</taxon>
        <taxon>Cytophagia</taxon>
        <taxon>Cytophagales</taxon>
        <taxon>Persicobacteraceae</taxon>
        <taxon>Persicobacter</taxon>
    </lineage>
</organism>
<dbReference type="InterPro" id="IPR000525">
    <property type="entry name" value="Initiator_Rep_WH1"/>
</dbReference>
<protein>
    <recommendedName>
        <fullName evidence="4">Initiator Rep protein WH1 domain-containing protein</fullName>
    </recommendedName>
</protein>
<comment type="similarity">
    <text evidence="1">Belongs to the initiator RepB protein family.</text>
</comment>
<dbReference type="InterPro" id="IPR036388">
    <property type="entry name" value="WH-like_DNA-bd_sf"/>
</dbReference>
<dbReference type="Proteomes" id="UP001310022">
    <property type="component" value="Unassembled WGS sequence"/>
</dbReference>
<name>A0AAN4W535_9BACT</name>
<dbReference type="EMBL" id="BQKE01000010">
    <property type="protein sequence ID" value="GJM64999.1"/>
    <property type="molecule type" value="Genomic_DNA"/>
</dbReference>
<dbReference type="Gene3D" id="1.10.10.10">
    <property type="entry name" value="Winged helix-like DNA-binding domain superfamily/Winged helix DNA-binding domain"/>
    <property type="match status" value="2"/>
</dbReference>
<gene>
    <name evidence="5" type="ORF">PEDI_55510</name>
</gene>
<dbReference type="Pfam" id="PF01051">
    <property type="entry name" value="Rep3_N"/>
    <property type="match status" value="1"/>
</dbReference>